<comment type="caution">
    <text evidence="1">The sequence shown here is derived from an EMBL/GenBank/DDBJ whole genome shotgun (WGS) entry which is preliminary data.</text>
</comment>
<reference evidence="1 2" key="1">
    <citation type="submission" date="2024-06" db="EMBL/GenBank/DDBJ databases">
        <title>Draft genome sequence of Helicobacter trogontum NHP16-4001.</title>
        <authorList>
            <person name="Rimbara E."/>
            <person name="Suzuki M."/>
        </authorList>
    </citation>
    <scope>NUCLEOTIDE SEQUENCE [LARGE SCALE GENOMIC DNA]</scope>
    <source>
        <strain evidence="1 2">NHP16-4001</strain>
    </source>
</reference>
<protein>
    <submittedName>
        <fullName evidence="1">Uncharacterized protein</fullName>
    </submittedName>
</protein>
<gene>
    <name evidence="1" type="ORF">NHP164001_08240</name>
</gene>
<accession>A0ABQ0D3A0</accession>
<evidence type="ECO:0000313" key="1">
    <source>
        <dbReference type="EMBL" id="GAB0172808.1"/>
    </source>
</evidence>
<organism evidence="1 2">
    <name type="scientific">Helicobacter trogontum</name>
    <dbReference type="NCBI Taxonomy" id="50960"/>
    <lineage>
        <taxon>Bacteria</taxon>
        <taxon>Pseudomonadati</taxon>
        <taxon>Campylobacterota</taxon>
        <taxon>Epsilonproteobacteria</taxon>
        <taxon>Campylobacterales</taxon>
        <taxon>Helicobacteraceae</taxon>
        <taxon>Helicobacter</taxon>
    </lineage>
</organism>
<sequence>MLYKNKSSKKALIPLKDCNYTIIDTFDIYISTTTQLYNTKTKKYNISLFLYIEQKDKKESN</sequence>
<keyword evidence="2" id="KW-1185">Reference proteome</keyword>
<evidence type="ECO:0000313" key="2">
    <source>
        <dbReference type="Proteomes" id="UP001562457"/>
    </source>
</evidence>
<proteinExistence type="predicted"/>
<name>A0ABQ0D3A0_9HELI</name>
<dbReference type="Proteomes" id="UP001562457">
    <property type="component" value="Unassembled WGS sequence"/>
</dbReference>
<dbReference type="EMBL" id="BAAFHN010000014">
    <property type="protein sequence ID" value="GAB0172808.1"/>
    <property type="molecule type" value="Genomic_DNA"/>
</dbReference>